<protein>
    <recommendedName>
        <fullName evidence="3">Lysozyme</fullName>
    </recommendedName>
</protein>
<organism evidence="1 2">
    <name type="scientific">Gordonia soli NBRC 108243</name>
    <dbReference type="NCBI Taxonomy" id="1223545"/>
    <lineage>
        <taxon>Bacteria</taxon>
        <taxon>Bacillati</taxon>
        <taxon>Actinomycetota</taxon>
        <taxon>Actinomycetes</taxon>
        <taxon>Mycobacteriales</taxon>
        <taxon>Gordoniaceae</taxon>
        <taxon>Gordonia</taxon>
    </lineage>
</organism>
<dbReference type="InterPro" id="IPR017853">
    <property type="entry name" value="GH"/>
</dbReference>
<dbReference type="SUPFAM" id="SSF51445">
    <property type="entry name" value="(Trans)glycosidases"/>
    <property type="match status" value="1"/>
</dbReference>
<accession>M0QR18</accession>
<dbReference type="Proteomes" id="UP000011666">
    <property type="component" value="Unassembled WGS sequence"/>
</dbReference>
<proteinExistence type="predicted"/>
<name>M0QR18_9ACTN</name>
<dbReference type="OrthoDB" id="4369457at2"/>
<reference evidence="1 2" key="1">
    <citation type="submission" date="2013-01" db="EMBL/GenBank/DDBJ databases">
        <title>Whole genome shotgun sequence of Gordonia soli NBRC 108243.</title>
        <authorList>
            <person name="Isaki-Nakamura S."/>
            <person name="Hosoyama A."/>
            <person name="Tsuchikane K."/>
            <person name="Ando Y."/>
            <person name="Baba S."/>
            <person name="Ohji S."/>
            <person name="Hamada M."/>
            <person name="Tamura T."/>
            <person name="Yamazoe A."/>
            <person name="Yamazaki S."/>
            <person name="Fujita N."/>
        </authorList>
    </citation>
    <scope>NUCLEOTIDE SEQUENCE [LARGE SCALE GENOMIC DNA]</scope>
    <source>
        <strain evidence="1 2">NBRC 108243</strain>
    </source>
</reference>
<dbReference type="AlphaFoldDB" id="M0QR18"/>
<evidence type="ECO:0000313" key="2">
    <source>
        <dbReference type="Proteomes" id="UP000011666"/>
    </source>
</evidence>
<dbReference type="RefSeq" id="WP_007624984.1">
    <property type="nucleotide sequence ID" value="NZ_BANX01000039.1"/>
</dbReference>
<dbReference type="Gene3D" id="3.20.20.80">
    <property type="entry name" value="Glycosidases"/>
    <property type="match status" value="1"/>
</dbReference>
<sequence>MSTFYADVSEWQRGVDDSYPYRMLCIRSNDGTYRDQKWANNYAWCRRAADAGKLDCFLVYMVYRQNWQQTLDTFTAQVGTPHPKLIAMVDVESWGGQIGGNQSAGINNLIDGLARFLGDRRRVVAYGNQGDLNSLWPHKPRDTRLVVAGYSRTKPNYPNQIAWQYTDGQGYGPGPQGCAPFGNCDMNLTDLSPTDFAAACGVNGGNNIMAALNDAEQKELLTKVRWIADQLGPNLWGPDSSMGKAADGKSENTVRDGLAALKRTVEALAKKLGV</sequence>
<dbReference type="eggNOG" id="COG3757">
    <property type="taxonomic scope" value="Bacteria"/>
</dbReference>
<dbReference type="EMBL" id="BANX01000039">
    <property type="protein sequence ID" value="GAC70716.1"/>
    <property type="molecule type" value="Genomic_DNA"/>
</dbReference>
<gene>
    <name evidence="1" type="ORF">GS4_39_00470</name>
</gene>
<comment type="caution">
    <text evidence="1">The sequence shown here is derived from an EMBL/GenBank/DDBJ whole genome shotgun (WGS) entry which is preliminary data.</text>
</comment>
<evidence type="ECO:0008006" key="3">
    <source>
        <dbReference type="Google" id="ProtNLM"/>
    </source>
</evidence>
<evidence type="ECO:0000313" key="1">
    <source>
        <dbReference type="EMBL" id="GAC70716.1"/>
    </source>
</evidence>
<keyword evidence="2" id="KW-1185">Reference proteome</keyword>
<dbReference type="STRING" id="1223545.GS4_39_00470"/>